<dbReference type="InterPro" id="IPR053142">
    <property type="entry name" value="PchR_regulatory_protein"/>
</dbReference>
<dbReference type="PROSITE" id="PS00041">
    <property type="entry name" value="HTH_ARAC_FAMILY_1"/>
    <property type="match status" value="1"/>
</dbReference>
<keyword evidence="1" id="KW-0805">Transcription regulation</keyword>
<dbReference type="RefSeq" id="WP_169663653.1">
    <property type="nucleotide sequence ID" value="NZ_CP076133.1"/>
</dbReference>
<accession>A0AAX1N9B3</accession>
<evidence type="ECO:0000256" key="2">
    <source>
        <dbReference type="ARBA" id="ARBA00023125"/>
    </source>
</evidence>
<reference evidence="5 6" key="1">
    <citation type="submission" date="2021-05" db="EMBL/GenBank/DDBJ databases">
        <title>Comparative genomic studies on the polysaccharide-degrading batcterial strains of the Flammeovirga genus.</title>
        <authorList>
            <person name="Zewei F."/>
            <person name="Zheng Z."/>
            <person name="Yu L."/>
            <person name="Ruyue G."/>
            <person name="Yanhong M."/>
            <person name="Yuanyuan C."/>
            <person name="Jingyan G."/>
            <person name="Wenjun H."/>
        </authorList>
    </citation>
    <scope>NUCLEOTIDE SEQUENCE [LARGE SCALE GENOMIC DNA]</scope>
    <source>
        <strain evidence="5 6">NBRC:100898</strain>
    </source>
</reference>
<dbReference type="Gene3D" id="1.10.10.60">
    <property type="entry name" value="Homeodomain-like"/>
    <property type="match status" value="1"/>
</dbReference>
<dbReference type="SMART" id="SM00342">
    <property type="entry name" value="HTH_ARAC"/>
    <property type="match status" value="1"/>
</dbReference>
<protein>
    <submittedName>
        <fullName evidence="5">Helix-turn-helix domain-containing protein</fullName>
    </submittedName>
</protein>
<dbReference type="InterPro" id="IPR009057">
    <property type="entry name" value="Homeodomain-like_sf"/>
</dbReference>
<dbReference type="PANTHER" id="PTHR47893">
    <property type="entry name" value="REGULATORY PROTEIN PCHR"/>
    <property type="match status" value="1"/>
</dbReference>
<dbReference type="SUPFAM" id="SSF46689">
    <property type="entry name" value="Homeodomain-like"/>
    <property type="match status" value="2"/>
</dbReference>
<keyword evidence="6" id="KW-1185">Reference proteome</keyword>
<evidence type="ECO:0000313" key="6">
    <source>
        <dbReference type="Proteomes" id="UP000678679"/>
    </source>
</evidence>
<name>A0AAX1N9B3_9BACT</name>
<sequence length="127" mass="14879">MKVNELITNDTLNGIHIDDYQRLLKIKERLDSSVREKINLENLSLEFGISKSKLKRDFKTVFNNSVYQYFMISKMNKAHKMLQSKQKNISQIAYELGYDYPSTFSQMFKKIKGFSPSEVTTIIKTPK</sequence>
<evidence type="ECO:0000256" key="1">
    <source>
        <dbReference type="ARBA" id="ARBA00023015"/>
    </source>
</evidence>
<dbReference type="InterPro" id="IPR018060">
    <property type="entry name" value="HTH_AraC"/>
</dbReference>
<organism evidence="5 6">
    <name type="scientific">Flammeovirga yaeyamensis</name>
    <dbReference type="NCBI Taxonomy" id="367791"/>
    <lineage>
        <taxon>Bacteria</taxon>
        <taxon>Pseudomonadati</taxon>
        <taxon>Bacteroidota</taxon>
        <taxon>Cytophagia</taxon>
        <taxon>Cytophagales</taxon>
        <taxon>Flammeovirgaceae</taxon>
        <taxon>Flammeovirga</taxon>
    </lineage>
</organism>
<proteinExistence type="predicted"/>
<dbReference type="GO" id="GO:0043565">
    <property type="term" value="F:sequence-specific DNA binding"/>
    <property type="evidence" value="ECO:0007669"/>
    <property type="project" value="InterPro"/>
</dbReference>
<dbReference type="KEGG" id="fya:KMW28_25060"/>
<dbReference type="EMBL" id="CP076133">
    <property type="protein sequence ID" value="QWG04164.1"/>
    <property type="molecule type" value="Genomic_DNA"/>
</dbReference>
<dbReference type="PROSITE" id="PS01124">
    <property type="entry name" value="HTH_ARAC_FAMILY_2"/>
    <property type="match status" value="1"/>
</dbReference>
<dbReference type="AlphaFoldDB" id="A0AAX1N9B3"/>
<gene>
    <name evidence="5" type="ORF">KMW28_25060</name>
</gene>
<evidence type="ECO:0000313" key="5">
    <source>
        <dbReference type="EMBL" id="QWG04164.1"/>
    </source>
</evidence>
<dbReference type="PANTHER" id="PTHR47893:SF1">
    <property type="entry name" value="REGULATORY PROTEIN PCHR"/>
    <property type="match status" value="1"/>
</dbReference>
<evidence type="ECO:0000259" key="4">
    <source>
        <dbReference type="PROSITE" id="PS01124"/>
    </source>
</evidence>
<dbReference type="InterPro" id="IPR018062">
    <property type="entry name" value="HTH_AraC-typ_CS"/>
</dbReference>
<keyword evidence="2" id="KW-0238">DNA-binding</keyword>
<dbReference type="Proteomes" id="UP000678679">
    <property type="component" value="Chromosome 2"/>
</dbReference>
<feature type="domain" description="HTH araC/xylS-type" evidence="4">
    <location>
        <begin position="24"/>
        <end position="122"/>
    </location>
</feature>
<dbReference type="PRINTS" id="PR00032">
    <property type="entry name" value="HTHARAC"/>
</dbReference>
<dbReference type="InterPro" id="IPR020449">
    <property type="entry name" value="Tscrpt_reg_AraC-type_HTH"/>
</dbReference>
<dbReference type="Pfam" id="PF12833">
    <property type="entry name" value="HTH_18"/>
    <property type="match status" value="1"/>
</dbReference>
<evidence type="ECO:0000256" key="3">
    <source>
        <dbReference type="ARBA" id="ARBA00023163"/>
    </source>
</evidence>
<dbReference type="GO" id="GO:0003700">
    <property type="term" value="F:DNA-binding transcription factor activity"/>
    <property type="evidence" value="ECO:0007669"/>
    <property type="project" value="InterPro"/>
</dbReference>
<keyword evidence="3" id="KW-0804">Transcription</keyword>